<evidence type="ECO:0000313" key="1">
    <source>
        <dbReference type="EMBL" id="RNA03257.1"/>
    </source>
</evidence>
<organism evidence="1 2">
    <name type="scientific">Brachionus plicatilis</name>
    <name type="common">Marine rotifer</name>
    <name type="synonym">Brachionus muelleri</name>
    <dbReference type="NCBI Taxonomy" id="10195"/>
    <lineage>
        <taxon>Eukaryota</taxon>
        <taxon>Metazoa</taxon>
        <taxon>Spiralia</taxon>
        <taxon>Gnathifera</taxon>
        <taxon>Rotifera</taxon>
        <taxon>Eurotatoria</taxon>
        <taxon>Monogononta</taxon>
        <taxon>Pseudotrocha</taxon>
        <taxon>Ploima</taxon>
        <taxon>Brachionidae</taxon>
        <taxon>Brachionus</taxon>
    </lineage>
</organism>
<proteinExistence type="predicted"/>
<accession>A0A3M7PVX3</accession>
<gene>
    <name evidence="1" type="ORF">BpHYR1_016812</name>
</gene>
<dbReference type="Proteomes" id="UP000276133">
    <property type="component" value="Unassembled WGS sequence"/>
</dbReference>
<evidence type="ECO:0000313" key="2">
    <source>
        <dbReference type="Proteomes" id="UP000276133"/>
    </source>
</evidence>
<dbReference type="EMBL" id="REGN01008562">
    <property type="protein sequence ID" value="RNA03257.1"/>
    <property type="molecule type" value="Genomic_DNA"/>
</dbReference>
<comment type="caution">
    <text evidence="1">The sequence shown here is derived from an EMBL/GenBank/DDBJ whole genome shotgun (WGS) entry which is preliminary data.</text>
</comment>
<name>A0A3M7PVX3_BRAPC</name>
<keyword evidence="2" id="KW-1185">Reference proteome</keyword>
<reference evidence="1 2" key="1">
    <citation type="journal article" date="2018" name="Sci. Rep.">
        <title>Genomic signatures of local adaptation to the degree of environmental predictability in rotifers.</title>
        <authorList>
            <person name="Franch-Gras L."/>
            <person name="Hahn C."/>
            <person name="Garcia-Roger E.M."/>
            <person name="Carmona M.J."/>
            <person name="Serra M."/>
            <person name="Gomez A."/>
        </authorList>
    </citation>
    <scope>NUCLEOTIDE SEQUENCE [LARGE SCALE GENOMIC DNA]</scope>
    <source>
        <strain evidence="1">HYR1</strain>
    </source>
</reference>
<sequence>MLVRIQCNLNELRAKIRKERILHIRSEAPSAHTRIHFYIAWLVTICLTKNILRFTLFKGFVKVAQDRSNFLLEESLMIGKFDFPVLCIFFAKSKQHFNRVIIRLYGHIETHKGLNVNEIKTSFFKLLDKNLCRILLDEKNYFRLGLLMKAN</sequence>
<dbReference type="AlphaFoldDB" id="A0A3M7PVX3"/>
<protein>
    <submittedName>
        <fullName evidence="1">Uncharacterized protein</fullName>
    </submittedName>
</protein>